<evidence type="ECO:0000313" key="2">
    <source>
        <dbReference type="Proteomes" id="UP000198901"/>
    </source>
</evidence>
<dbReference type="Proteomes" id="UP000198901">
    <property type="component" value="Unassembled WGS sequence"/>
</dbReference>
<dbReference type="PROSITE" id="PS51257">
    <property type="entry name" value="PROKAR_LIPOPROTEIN"/>
    <property type="match status" value="1"/>
</dbReference>
<dbReference type="RefSeq" id="WP_093199317.1">
    <property type="nucleotide sequence ID" value="NZ_FNGS01000002.1"/>
</dbReference>
<protein>
    <recommendedName>
        <fullName evidence="3">DUF4270 domain-containing protein</fullName>
    </recommendedName>
</protein>
<organism evidence="1 2">
    <name type="scientific">Siphonobacter aquaeclarae</name>
    <dbReference type="NCBI Taxonomy" id="563176"/>
    <lineage>
        <taxon>Bacteria</taxon>
        <taxon>Pseudomonadati</taxon>
        <taxon>Bacteroidota</taxon>
        <taxon>Cytophagia</taxon>
        <taxon>Cytophagales</taxon>
        <taxon>Cytophagaceae</taxon>
        <taxon>Siphonobacter</taxon>
    </lineage>
</organism>
<dbReference type="Pfam" id="PF14092">
    <property type="entry name" value="DUF4270"/>
    <property type="match status" value="1"/>
</dbReference>
<dbReference type="AlphaFoldDB" id="A0A1G9L9D8"/>
<dbReference type="InterPro" id="IPR025366">
    <property type="entry name" value="DUF4270"/>
</dbReference>
<reference evidence="1 2" key="1">
    <citation type="submission" date="2016-10" db="EMBL/GenBank/DDBJ databases">
        <authorList>
            <person name="de Groot N.N."/>
        </authorList>
    </citation>
    <scope>NUCLEOTIDE SEQUENCE [LARGE SCALE GENOMIC DNA]</scope>
    <source>
        <strain evidence="1 2">DSM 21668</strain>
    </source>
</reference>
<gene>
    <name evidence="1" type="ORF">SAMN04488090_1319</name>
</gene>
<sequence>MKNWKTWLSLCLITTGIYWLGGCQKGDLTLGDKIVPGNNLNIVLVDTFTVKTSTVAVLDTFVTSADSNVYVGRWRDVNTGAQDFTGYITPLFPSNSLADLIGEVTFDSLVFQMPFRYAYGDTLENVKLAIHQLNEVIESDVYYNNKSFAYNSKPILEKTIPPHRREWGNLRLRLPATLGQTLFDGFRNRTITDDDDIHEIIPGFALRMTTIRNLIVGLNTISDNAAIKLYYHENLVDSKAESLDIKLTGPHLSNIVSNYTGTPMAKLVLPSDYVNSTLTGNRSFIMTGGQLRTRLEFPYFDMIKGSDYFVGVNRAELVFTPIRSTTKDNAPPPSTLTLYQLNQNNEITNVVPTTPGGATAVSGSYAFVDGIEFRNNYTFALTAYMQQLMKGQVEAKPLLMNVATSTTLNFSRVALGNSFNDDYQVKLRLYFTTSK</sequence>
<proteinExistence type="predicted"/>
<keyword evidence="2" id="KW-1185">Reference proteome</keyword>
<name>A0A1G9L9D8_9BACT</name>
<evidence type="ECO:0008006" key="3">
    <source>
        <dbReference type="Google" id="ProtNLM"/>
    </source>
</evidence>
<dbReference type="STRING" id="563176.SAMN04488090_1319"/>
<evidence type="ECO:0000313" key="1">
    <source>
        <dbReference type="EMBL" id="SDL58367.1"/>
    </source>
</evidence>
<dbReference type="EMBL" id="FNGS01000002">
    <property type="protein sequence ID" value="SDL58367.1"/>
    <property type="molecule type" value="Genomic_DNA"/>
</dbReference>
<dbReference type="OrthoDB" id="1092930at2"/>
<accession>A0A1G9L9D8</accession>